<keyword evidence="11" id="KW-0346">Stress response</keyword>
<evidence type="ECO:0000256" key="6">
    <source>
        <dbReference type="ARBA" id="ARBA00023242"/>
    </source>
</evidence>
<evidence type="ECO:0000256" key="5">
    <source>
        <dbReference type="ARBA" id="ARBA00023163"/>
    </source>
</evidence>
<comment type="similarity">
    <text evidence="2 7">Belongs to the HSF family.</text>
</comment>
<keyword evidence="4" id="KW-0238">DNA-binding</keyword>
<feature type="compositionally biased region" description="Basic and acidic residues" evidence="8">
    <location>
        <begin position="180"/>
        <end position="189"/>
    </location>
</feature>
<dbReference type="InterPro" id="IPR036388">
    <property type="entry name" value="WH-like_DNA-bd_sf"/>
</dbReference>
<organism evidence="10 11">
    <name type="scientific">Zalophus californianus</name>
    <name type="common">California sealion</name>
    <dbReference type="NCBI Taxonomy" id="9704"/>
    <lineage>
        <taxon>Eukaryota</taxon>
        <taxon>Metazoa</taxon>
        <taxon>Chordata</taxon>
        <taxon>Craniata</taxon>
        <taxon>Vertebrata</taxon>
        <taxon>Euteleostomi</taxon>
        <taxon>Mammalia</taxon>
        <taxon>Eutheria</taxon>
        <taxon>Laurasiatheria</taxon>
        <taxon>Carnivora</taxon>
        <taxon>Caniformia</taxon>
        <taxon>Pinnipedia</taxon>
        <taxon>Otariidae</taxon>
        <taxon>Zalophus</taxon>
    </lineage>
</organism>
<feature type="region of interest" description="Disordered" evidence="8">
    <location>
        <begin position="258"/>
        <end position="279"/>
    </location>
</feature>
<dbReference type="Gene3D" id="1.10.10.10">
    <property type="entry name" value="Winged helix-like DNA-binding domain superfamily/Winged helix DNA-binding domain"/>
    <property type="match status" value="1"/>
</dbReference>
<evidence type="ECO:0000313" key="11">
    <source>
        <dbReference type="RefSeq" id="XP_035581434.1"/>
    </source>
</evidence>
<evidence type="ECO:0000256" key="4">
    <source>
        <dbReference type="ARBA" id="ARBA00023125"/>
    </source>
</evidence>
<keyword evidence="10" id="KW-1185">Reference proteome</keyword>
<comment type="subcellular location">
    <subcellularLocation>
        <location evidence="1">Nucleus</location>
    </subcellularLocation>
</comment>
<dbReference type="CTD" id="101928917"/>
<feature type="region of interest" description="Disordered" evidence="8">
    <location>
        <begin position="180"/>
        <end position="244"/>
    </location>
</feature>
<dbReference type="Proteomes" id="UP000515165">
    <property type="component" value="Chromosome X"/>
</dbReference>
<sequence length="360" mass="39217">MASQSTDEIRPVKLAPPGDGESATAVPSTSSLGPNLDSREVLEKHEDPAVSRDPDPQDNPQPEAPNLGAANVGQNILGLSFPRKLWSIVEDDAFPSVRWNDDGDTVIIDEDLFQREILHRRGPERIFDTDSLKGFICLMNLYGFSKIRPDSPSVRAPGNGRMTMYRNSNFQRDRPVLLENIQRKGDPRTGTRWLGSGATPLKRKKQVAAATRRSPRFHHSESSNEDKAGPREAPNVQGPSGTQSFGFSSIWSLSSVARSAMENHGPSEQGGPSGEGTSRNVMFVPLATARRDGAGELPTALPAYPDDGLLMSLYNTCYSILLAGLSVMSPNEAPSENEEEEGSSDYKCALCEHFKDDPVP</sequence>
<evidence type="ECO:0000256" key="2">
    <source>
        <dbReference type="ARBA" id="ARBA00006403"/>
    </source>
</evidence>
<evidence type="ECO:0000259" key="9">
    <source>
        <dbReference type="SMART" id="SM00415"/>
    </source>
</evidence>
<dbReference type="Pfam" id="PF00447">
    <property type="entry name" value="HSF_DNA-bind"/>
    <property type="match status" value="1"/>
</dbReference>
<dbReference type="GeneID" id="118356517"/>
<reference evidence="11" key="1">
    <citation type="submission" date="2025-08" db="UniProtKB">
        <authorList>
            <consortium name="RefSeq"/>
        </authorList>
    </citation>
    <scope>IDENTIFICATION</scope>
    <source>
        <tissue evidence="11">Blood</tissue>
    </source>
</reference>
<dbReference type="SUPFAM" id="SSF46785">
    <property type="entry name" value="Winged helix' DNA-binding domain"/>
    <property type="match status" value="1"/>
</dbReference>
<feature type="region of interest" description="Disordered" evidence="8">
    <location>
        <begin position="1"/>
        <end position="70"/>
    </location>
</feature>
<evidence type="ECO:0000256" key="1">
    <source>
        <dbReference type="ARBA" id="ARBA00004123"/>
    </source>
</evidence>
<keyword evidence="5" id="KW-0804">Transcription</keyword>
<evidence type="ECO:0000256" key="8">
    <source>
        <dbReference type="SAM" id="MobiDB-lite"/>
    </source>
</evidence>
<dbReference type="RefSeq" id="XP_035581434.1">
    <property type="nucleotide sequence ID" value="XM_035725541.1"/>
</dbReference>
<dbReference type="SMART" id="SM00415">
    <property type="entry name" value="HSF"/>
    <property type="match status" value="1"/>
</dbReference>
<evidence type="ECO:0000313" key="10">
    <source>
        <dbReference type="Proteomes" id="UP000515165"/>
    </source>
</evidence>
<dbReference type="GO" id="GO:0043565">
    <property type="term" value="F:sequence-specific DNA binding"/>
    <property type="evidence" value="ECO:0007669"/>
    <property type="project" value="InterPro"/>
</dbReference>
<keyword evidence="6" id="KW-0539">Nucleus</keyword>
<gene>
    <name evidence="11" type="primary">HSFX3</name>
</gene>
<dbReference type="FunFam" id="1.10.10.10:FF:000349">
    <property type="entry name" value="Heat shock transcription factor, Y-linked"/>
    <property type="match status" value="1"/>
</dbReference>
<dbReference type="OrthoDB" id="6418155at2759"/>
<dbReference type="PANTHER" id="PTHR10015">
    <property type="entry name" value="HEAT SHOCK TRANSCRIPTION FACTOR"/>
    <property type="match status" value="1"/>
</dbReference>
<dbReference type="InterPro" id="IPR036390">
    <property type="entry name" value="WH_DNA-bd_sf"/>
</dbReference>
<feature type="domain" description="HSF-type DNA-binding" evidence="9">
    <location>
        <begin position="78"/>
        <end position="184"/>
    </location>
</feature>
<dbReference type="GO" id="GO:0003700">
    <property type="term" value="F:DNA-binding transcription factor activity"/>
    <property type="evidence" value="ECO:0007669"/>
    <property type="project" value="InterPro"/>
</dbReference>
<name>A0A6P9F628_ZALCA</name>
<dbReference type="GO" id="GO:0005634">
    <property type="term" value="C:nucleus"/>
    <property type="evidence" value="ECO:0007669"/>
    <property type="project" value="UniProtKB-SubCell"/>
</dbReference>
<evidence type="ECO:0000256" key="7">
    <source>
        <dbReference type="RuleBase" id="RU004020"/>
    </source>
</evidence>
<accession>A0A6P9F628</accession>
<dbReference type="KEGG" id="zca:118356517"/>
<dbReference type="InterPro" id="IPR000232">
    <property type="entry name" value="HSF_DNA-bd"/>
</dbReference>
<feature type="compositionally biased region" description="Basic and acidic residues" evidence="8">
    <location>
        <begin position="37"/>
        <end position="55"/>
    </location>
</feature>
<dbReference type="PANTHER" id="PTHR10015:SF140">
    <property type="entry name" value="HEAT SHOCK TRANSCRIPTION FACTOR, X-LINKED MEMBER 3-RELATED"/>
    <property type="match status" value="1"/>
</dbReference>
<keyword evidence="3" id="KW-0805">Transcription regulation</keyword>
<feature type="compositionally biased region" description="Basic and acidic residues" evidence="8">
    <location>
        <begin position="218"/>
        <end position="230"/>
    </location>
</feature>
<proteinExistence type="inferred from homology"/>
<evidence type="ECO:0000256" key="3">
    <source>
        <dbReference type="ARBA" id="ARBA00023015"/>
    </source>
</evidence>
<protein>
    <submittedName>
        <fullName evidence="11">Heat shock transcription factor, X-linked member 3</fullName>
    </submittedName>
</protein>
<dbReference type="AlphaFoldDB" id="A0A6P9F628"/>